<organism evidence="2 3">
    <name type="scientific">Oedothorax gibbosus</name>
    <dbReference type="NCBI Taxonomy" id="931172"/>
    <lineage>
        <taxon>Eukaryota</taxon>
        <taxon>Metazoa</taxon>
        <taxon>Ecdysozoa</taxon>
        <taxon>Arthropoda</taxon>
        <taxon>Chelicerata</taxon>
        <taxon>Arachnida</taxon>
        <taxon>Araneae</taxon>
        <taxon>Araneomorphae</taxon>
        <taxon>Entelegynae</taxon>
        <taxon>Araneoidea</taxon>
        <taxon>Linyphiidae</taxon>
        <taxon>Erigoninae</taxon>
        <taxon>Oedothorax</taxon>
    </lineage>
</organism>
<accession>A0AAV6VC50</accession>
<keyword evidence="3" id="KW-1185">Reference proteome</keyword>
<evidence type="ECO:0000313" key="3">
    <source>
        <dbReference type="Proteomes" id="UP000827092"/>
    </source>
</evidence>
<feature type="region of interest" description="Disordered" evidence="1">
    <location>
        <begin position="638"/>
        <end position="659"/>
    </location>
</feature>
<gene>
    <name evidence="2" type="ORF">JTE90_005573</name>
</gene>
<feature type="region of interest" description="Disordered" evidence="1">
    <location>
        <begin position="301"/>
        <end position="320"/>
    </location>
</feature>
<proteinExistence type="predicted"/>
<evidence type="ECO:0000313" key="2">
    <source>
        <dbReference type="EMBL" id="KAG8193226.1"/>
    </source>
</evidence>
<dbReference type="AlphaFoldDB" id="A0AAV6VC50"/>
<evidence type="ECO:0008006" key="4">
    <source>
        <dbReference type="Google" id="ProtNLM"/>
    </source>
</evidence>
<comment type="caution">
    <text evidence="2">The sequence shown here is derived from an EMBL/GenBank/DDBJ whole genome shotgun (WGS) entry which is preliminary data.</text>
</comment>
<dbReference type="EMBL" id="JAFNEN010000127">
    <property type="protein sequence ID" value="KAG8193226.1"/>
    <property type="molecule type" value="Genomic_DNA"/>
</dbReference>
<feature type="compositionally biased region" description="Polar residues" evidence="1">
    <location>
        <begin position="823"/>
        <end position="832"/>
    </location>
</feature>
<reference evidence="2 3" key="1">
    <citation type="journal article" date="2022" name="Nat. Ecol. Evol.">
        <title>A masculinizing supergene underlies an exaggerated male reproductive morph in a spider.</title>
        <authorList>
            <person name="Hendrickx F."/>
            <person name="De Corte Z."/>
            <person name="Sonet G."/>
            <person name="Van Belleghem S.M."/>
            <person name="Kostlbacher S."/>
            <person name="Vangestel C."/>
        </authorList>
    </citation>
    <scope>NUCLEOTIDE SEQUENCE [LARGE SCALE GENOMIC DNA]</scope>
    <source>
        <strain evidence="2">W744_W776</strain>
    </source>
</reference>
<feature type="compositionally biased region" description="Polar residues" evidence="1">
    <location>
        <begin position="638"/>
        <end position="656"/>
    </location>
</feature>
<sequence length="937" mass="107470">MESLELFPDEIPSDDSFPGEERLVDLNTGNPGGSDTGNVSNLAELGFPTEPSMNQLLDNTVDAVDEGNEPSNSTNDNETSLDLYSDLPILLGPNYCLNRQEEFLNQNGNNELSETCALDLTEESTVVCSPHDDTLSAIEHPSIRHGITDSLVKDKNNSFYDTRATHESDDKDQDSVGTDDTLYLSGRSTNVTKGEYFSENNSNRYNYKTDDEASTLELSNEKYNPEPESFSLLDNTNIKNYDKGDDVSCKHLVNVNLKNEKNYLLCNKKTIEAENDSSLLINQTIKIHSDKNSEKEQEINKNIHTSEDSNQIDDKKTSSHNMSSYKAFNNVFDKEKNTDKEICDMEFDRSADLFSNSMEIEDKDKLPEGSVEKPQKNVLYVVEHQSVINKDLSEVFDKEKNLDKSSLDKKNVEEDMIVKTPKRVYSHKRKLKHNKEAQKQMVLFPCANLAETVTKSHLDVGMQEETKNTLDQFSSEKYKSLHEKSLHNDINNLFDKVQGKEICDLECDESADLFNNFMEIEDNDKSSEGWVEKPQTNVAVCNVMYVNEWCEESCKNDTVKRSSLYGGRTFPCQHCSFIGPSVDSILYHFKYCPSLKKIQYSANQASDQNKHQFPRSDGACENVNASFDKTRLKRIRLDNSNQSPKNSQDQPDTSTSLDDKEKRKFGFAEKDVVWIKVEKGWWPALVWETNKNSTLFYIIFYDHVEPLRTQACKKLDKLVHAFDDLYFTLKKLEKSEKMPTDYDKAVRKAISYCTRPKVPIDKDFDVKKYFNIVDYNKKVVSNIEEEKMKYSHESPNISLNKKDPTEKEITITPCQENNKESDQPGTSANTINDTKKDNGIDDIEQKLNFAEKDVVWIKKGSLYWPALVWKMDEDWTWVFIIVSSDDVKPLKLMTQSCKKLLHAFDDEDFTREVLEKSEKCLQTMIKLYGKHPPIVHA</sequence>
<dbReference type="Proteomes" id="UP000827092">
    <property type="component" value="Unassembled WGS sequence"/>
</dbReference>
<name>A0AAV6VC50_9ARAC</name>
<feature type="compositionally biased region" description="Basic and acidic residues" evidence="1">
    <location>
        <begin position="301"/>
        <end position="317"/>
    </location>
</feature>
<feature type="region of interest" description="Disordered" evidence="1">
    <location>
        <begin position="1"/>
        <end position="36"/>
    </location>
</feature>
<feature type="region of interest" description="Disordered" evidence="1">
    <location>
        <begin position="814"/>
        <end position="837"/>
    </location>
</feature>
<protein>
    <recommendedName>
        <fullName evidence="4">PWWP domain-containing protein</fullName>
    </recommendedName>
</protein>
<evidence type="ECO:0000256" key="1">
    <source>
        <dbReference type="SAM" id="MobiDB-lite"/>
    </source>
</evidence>